<evidence type="ECO:0000256" key="1">
    <source>
        <dbReference type="SAM" id="MobiDB-lite"/>
    </source>
</evidence>
<dbReference type="OrthoDB" id="998214at2759"/>
<evidence type="ECO:0000313" key="3">
    <source>
        <dbReference type="Proteomes" id="UP000257109"/>
    </source>
</evidence>
<reference evidence="2" key="1">
    <citation type="submission" date="2018-05" db="EMBL/GenBank/DDBJ databases">
        <title>Draft genome of Mucuna pruriens seed.</title>
        <authorList>
            <person name="Nnadi N.E."/>
            <person name="Vos R."/>
            <person name="Hasami M.H."/>
            <person name="Devisetty U.K."/>
            <person name="Aguiy J.C."/>
        </authorList>
    </citation>
    <scope>NUCLEOTIDE SEQUENCE [LARGE SCALE GENOMIC DNA]</scope>
    <source>
        <strain evidence="2">JCA_2017</strain>
    </source>
</reference>
<protein>
    <submittedName>
        <fullName evidence="2">Uncharacterized protein</fullName>
    </submittedName>
</protein>
<feature type="compositionally biased region" description="Polar residues" evidence="1">
    <location>
        <begin position="142"/>
        <end position="164"/>
    </location>
</feature>
<feature type="region of interest" description="Disordered" evidence="1">
    <location>
        <begin position="139"/>
        <end position="164"/>
    </location>
</feature>
<feature type="non-terminal residue" evidence="2">
    <location>
        <position position="1"/>
    </location>
</feature>
<gene>
    <name evidence="2" type="ORF">CR513_41673</name>
</gene>
<accession>A0A371FJ14</accession>
<feature type="region of interest" description="Disordered" evidence="1">
    <location>
        <begin position="1"/>
        <end position="30"/>
    </location>
</feature>
<sequence length="164" mass="18116">MRKAKIVPEEAATSRANKSPNRRKEGETNMVTSTPNHYQLLTRQSHADNGQRGGNNLTRAFASVPMSHAKLLAHLVQNGLIVPFPLKPLQLPYTKNYDLNVKCDYHVDIIGHTTKKCLGLKHMVQDLMNVGLLSFEEKGPNAGSNPLPNHEGTSISNNDVVIQN</sequence>
<dbReference type="PANTHER" id="PTHR32108">
    <property type="entry name" value="DNA-DIRECTED RNA POLYMERASE SUBUNIT ALPHA"/>
    <property type="match status" value="1"/>
</dbReference>
<organism evidence="2 3">
    <name type="scientific">Mucuna pruriens</name>
    <name type="common">Velvet bean</name>
    <name type="synonym">Dolichos pruriens</name>
    <dbReference type="NCBI Taxonomy" id="157652"/>
    <lineage>
        <taxon>Eukaryota</taxon>
        <taxon>Viridiplantae</taxon>
        <taxon>Streptophyta</taxon>
        <taxon>Embryophyta</taxon>
        <taxon>Tracheophyta</taxon>
        <taxon>Spermatophyta</taxon>
        <taxon>Magnoliopsida</taxon>
        <taxon>eudicotyledons</taxon>
        <taxon>Gunneridae</taxon>
        <taxon>Pentapetalae</taxon>
        <taxon>rosids</taxon>
        <taxon>fabids</taxon>
        <taxon>Fabales</taxon>
        <taxon>Fabaceae</taxon>
        <taxon>Papilionoideae</taxon>
        <taxon>50 kb inversion clade</taxon>
        <taxon>NPAAA clade</taxon>
        <taxon>indigoferoid/millettioid clade</taxon>
        <taxon>Phaseoleae</taxon>
        <taxon>Mucuna</taxon>
    </lineage>
</organism>
<name>A0A371FJ14_MUCPR</name>
<comment type="caution">
    <text evidence="2">The sequence shown here is derived from an EMBL/GenBank/DDBJ whole genome shotgun (WGS) entry which is preliminary data.</text>
</comment>
<proteinExistence type="predicted"/>
<dbReference type="Proteomes" id="UP000257109">
    <property type="component" value="Unassembled WGS sequence"/>
</dbReference>
<evidence type="ECO:0000313" key="2">
    <source>
        <dbReference type="EMBL" id="RDX78103.1"/>
    </source>
</evidence>
<dbReference type="AlphaFoldDB" id="A0A371FJ14"/>
<keyword evidence="3" id="KW-1185">Reference proteome</keyword>
<dbReference type="EMBL" id="QJKJ01008962">
    <property type="protein sequence ID" value="RDX78103.1"/>
    <property type="molecule type" value="Genomic_DNA"/>
</dbReference>